<comment type="similarity">
    <text evidence="1">Belongs to the WD repeat ESC family.</text>
</comment>
<evidence type="ECO:0000256" key="7">
    <source>
        <dbReference type="SAM" id="MobiDB-lite"/>
    </source>
</evidence>
<dbReference type="InterPro" id="IPR015943">
    <property type="entry name" value="WD40/YVTN_repeat-like_dom_sf"/>
</dbReference>
<feature type="compositionally biased region" description="Polar residues" evidence="7">
    <location>
        <begin position="556"/>
        <end position="566"/>
    </location>
</feature>
<dbReference type="InterPro" id="IPR036322">
    <property type="entry name" value="WD40_repeat_dom_sf"/>
</dbReference>
<evidence type="ECO:0000256" key="6">
    <source>
        <dbReference type="PROSITE-ProRule" id="PRU00221"/>
    </source>
</evidence>
<comment type="caution">
    <text evidence="8">The sequence shown here is derived from an EMBL/GenBank/DDBJ whole genome shotgun (WGS) entry which is preliminary data.</text>
</comment>
<evidence type="ECO:0000313" key="8">
    <source>
        <dbReference type="EMBL" id="KAB8349689.1"/>
    </source>
</evidence>
<evidence type="ECO:0000256" key="1">
    <source>
        <dbReference type="ARBA" id="ARBA00008075"/>
    </source>
</evidence>
<feature type="repeat" description="WD" evidence="6">
    <location>
        <begin position="311"/>
        <end position="346"/>
    </location>
</feature>
<dbReference type="InterPro" id="IPR019775">
    <property type="entry name" value="WD40_repeat_CS"/>
</dbReference>
<proteinExistence type="inferred from homology"/>
<gene>
    <name evidence="8" type="ORF">FH972_023705</name>
</gene>
<dbReference type="OrthoDB" id="7318948at2759"/>
<feature type="compositionally biased region" description="Low complexity" evidence="7">
    <location>
        <begin position="685"/>
        <end position="700"/>
    </location>
</feature>
<keyword evidence="9" id="KW-1185">Reference proteome</keyword>
<evidence type="ECO:0000313" key="9">
    <source>
        <dbReference type="Proteomes" id="UP000327013"/>
    </source>
</evidence>
<dbReference type="InterPro" id="IPR001680">
    <property type="entry name" value="WD40_rpt"/>
</dbReference>
<dbReference type="PANTHER" id="PTHR10253">
    <property type="entry name" value="POLYCOMB PROTEIN"/>
    <property type="match status" value="1"/>
</dbReference>
<dbReference type="Pfam" id="PF00400">
    <property type="entry name" value="WD40"/>
    <property type="match status" value="1"/>
</dbReference>
<dbReference type="Proteomes" id="UP000327013">
    <property type="component" value="Unassembled WGS sequence"/>
</dbReference>
<feature type="compositionally biased region" description="Low complexity" evidence="7">
    <location>
        <begin position="627"/>
        <end position="658"/>
    </location>
</feature>
<evidence type="ECO:0000256" key="5">
    <source>
        <dbReference type="ARBA" id="ARBA00023163"/>
    </source>
</evidence>
<evidence type="ECO:0000256" key="2">
    <source>
        <dbReference type="ARBA" id="ARBA00022574"/>
    </source>
</evidence>
<evidence type="ECO:0000256" key="4">
    <source>
        <dbReference type="ARBA" id="ARBA00023015"/>
    </source>
</evidence>
<dbReference type="PROSITE" id="PS50082">
    <property type="entry name" value="WD_REPEATS_2"/>
    <property type="match status" value="1"/>
</dbReference>
<accession>A0A5N6KWG6</accession>
<keyword evidence="2 6" id="KW-0853">WD repeat</keyword>
<keyword evidence="3" id="KW-0677">Repeat</keyword>
<feature type="compositionally biased region" description="Low complexity" evidence="7">
    <location>
        <begin position="599"/>
        <end position="616"/>
    </location>
</feature>
<dbReference type="PROSITE" id="PS50294">
    <property type="entry name" value="WD_REPEATS_REGION"/>
    <property type="match status" value="1"/>
</dbReference>
<feature type="region of interest" description="Disordered" evidence="7">
    <location>
        <begin position="552"/>
        <end position="667"/>
    </location>
</feature>
<organism evidence="8 9">
    <name type="scientific">Carpinus fangiana</name>
    <dbReference type="NCBI Taxonomy" id="176857"/>
    <lineage>
        <taxon>Eukaryota</taxon>
        <taxon>Viridiplantae</taxon>
        <taxon>Streptophyta</taxon>
        <taxon>Embryophyta</taxon>
        <taxon>Tracheophyta</taxon>
        <taxon>Spermatophyta</taxon>
        <taxon>Magnoliopsida</taxon>
        <taxon>eudicotyledons</taxon>
        <taxon>Gunneridae</taxon>
        <taxon>Pentapetalae</taxon>
        <taxon>rosids</taxon>
        <taxon>fabids</taxon>
        <taxon>Fagales</taxon>
        <taxon>Betulaceae</taxon>
        <taxon>Carpinus</taxon>
    </lineage>
</organism>
<dbReference type="AlphaFoldDB" id="A0A5N6KWG6"/>
<dbReference type="EMBL" id="VIBQ01000014">
    <property type="protein sequence ID" value="KAB8349689.1"/>
    <property type="molecule type" value="Genomic_DNA"/>
</dbReference>
<dbReference type="SMART" id="SM00320">
    <property type="entry name" value="WD40"/>
    <property type="match status" value="3"/>
</dbReference>
<reference evidence="8 9" key="1">
    <citation type="submission" date="2019-06" db="EMBL/GenBank/DDBJ databases">
        <title>A chromosomal-level reference genome of Carpinus fangiana (Coryloideae, Betulaceae).</title>
        <authorList>
            <person name="Yang X."/>
            <person name="Wang Z."/>
            <person name="Zhang L."/>
            <person name="Hao G."/>
            <person name="Liu J."/>
            <person name="Yang Y."/>
        </authorList>
    </citation>
    <scope>NUCLEOTIDE SEQUENCE [LARGE SCALE GENOMIC DNA]</scope>
    <source>
        <strain evidence="8">Cfa_2016G</strain>
        <tissue evidence="8">Leaf</tissue>
    </source>
</reference>
<dbReference type="InterPro" id="IPR051243">
    <property type="entry name" value="PcG_WD-repeat"/>
</dbReference>
<evidence type="ECO:0000256" key="3">
    <source>
        <dbReference type="ARBA" id="ARBA00022737"/>
    </source>
</evidence>
<dbReference type="SUPFAM" id="SSF50978">
    <property type="entry name" value="WD40 repeat-like"/>
    <property type="match status" value="1"/>
</dbReference>
<keyword evidence="4" id="KW-0805">Transcription regulation</keyword>
<dbReference type="PROSITE" id="PS00678">
    <property type="entry name" value="WD_REPEATS_1"/>
    <property type="match status" value="1"/>
</dbReference>
<sequence length="785" mass="85098">MHGTLKEPQSLLLCPSAFDKLAVSSIRLHAQHGYVHEPGTLLLHSSSPPFWRGLVFGPTCAAAPVRESALAWRWVFAISSTCKHNRVSCLADFPYARPVWGCKSVDRGLWMWVARPQTWSTISAIRCMRLERQRSRVKSNRERACLFIQILSVLKKTCDGAKLNAVWDELDTSASQGLDGQEDNVQSTSAPIGFCKSIPSSNLSSPAPLYDAKFYPFHPPGVDDAVFAVVIVARLFSDSSKGLETLMYWKDSHAIPPSKSARNSDESVQSALNSVCWARHPLTGDPLVCVSGTDFNVKILNVKTGKLQQTLVGHGRSVNDLAVNPKRPYIIASGSEDNTIRVWDLSADARQPCAAILVGHTRGLLSLAWDSAICLWVMPSTYIWPDRWYGREDVQDSIEPPDEKILDLPEPNIVYHPHFKSTELHTEVVDSLAFHGNLIFSKAAERGNNRIVLWQICGFDPGHDTVYSPTRPQPPMPPYHFALGPAADDETRSAFNDPDEFKFKQLATFSLTEANFFYNRFGIISTGPSPMLAFANQSGLVSFWSLNPPIHPRPPNASSSRINNPDSDPFNIASDPILGAHPHPETTRPVGQPVPPSRDAAPPQTQPPSQLQQRQQQHQHHQDASDSDAPLRPARTSARTARPTTQATASASAQGSPARAPPAAPAASAAASASAGGAAAAATREATGTAAKAPRQAAAARSTDPKARSGGSSKARARVEGRSPAAPFAPLKPQRTVQVSRPVRFNARAVAWSAEGRGRWCVVAGDRGMLCVFERAGLAGETEGA</sequence>
<keyword evidence="5" id="KW-0804">Transcription</keyword>
<feature type="region of interest" description="Disordered" evidence="7">
    <location>
        <begin position="685"/>
        <end position="729"/>
    </location>
</feature>
<name>A0A5N6KWG6_9ROSI</name>
<dbReference type="Gene3D" id="2.130.10.10">
    <property type="entry name" value="YVTN repeat-like/Quinoprotein amine dehydrogenase"/>
    <property type="match status" value="1"/>
</dbReference>
<protein>
    <submittedName>
        <fullName evidence="8">Uncharacterized protein</fullName>
    </submittedName>
</protein>